<dbReference type="PANTHER" id="PTHR11908">
    <property type="entry name" value="XANTHINE DEHYDROGENASE"/>
    <property type="match status" value="1"/>
</dbReference>
<dbReference type="Pfam" id="PF20256">
    <property type="entry name" value="MoCoBD_2"/>
    <property type="match status" value="1"/>
</dbReference>
<dbReference type="EMBL" id="BLAE01000036">
    <property type="protein sequence ID" value="GES12495.1"/>
    <property type="molecule type" value="Genomic_DNA"/>
</dbReference>
<keyword evidence="2" id="KW-0560">Oxidoreductase</keyword>
<dbReference type="InterPro" id="IPR000674">
    <property type="entry name" value="Ald_Oxase/Xan_DH_a/b"/>
</dbReference>
<comment type="caution">
    <text evidence="4">The sequence shown here is derived from an EMBL/GenBank/DDBJ whole genome shotgun (WGS) entry which is preliminary data.</text>
</comment>
<dbReference type="GO" id="GO:0016491">
    <property type="term" value="F:oxidoreductase activity"/>
    <property type="evidence" value="ECO:0007669"/>
    <property type="project" value="UniProtKB-KW"/>
</dbReference>
<dbReference type="InterPro" id="IPR036856">
    <property type="entry name" value="Ald_Oxase/Xan_DH_a/b_sf"/>
</dbReference>
<keyword evidence="1" id="KW-0500">Molybdenum</keyword>
<dbReference type="GO" id="GO:0005506">
    <property type="term" value="F:iron ion binding"/>
    <property type="evidence" value="ECO:0007669"/>
    <property type="project" value="InterPro"/>
</dbReference>
<dbReference type="SUPFAM" id="SSF54665">
    <property type="entry name" value="CO dehydrogenase molybdoprotein N-domain-like"/>
    <property type="match status" value="1"/>
</dbReference>
<gene>
    <name evidence="4" type="ORF">Amac_060920</name>
</gene>
<dbReference type="Pfam" id="PF01315">
    <property type="entry name" value="Ald_Xan_dh_C"/>
    <property type="match status" value="1"/>
</dbReference>
<dbReference type="Gene3D" id="3.30.365.10">
    <property type="entry name" value="Aldehyde oxidase/xanthine dehydrogenase, molybdopterin binding domain"/>
    <property type="match status" value="4"/>
</dbReference>
<evidence type="ECO:0000313" key="5">
    <source>
        <dbReference type="Proteomes" id="UP000331127"/>
    </source>
</evidence>
<dbReference type="PANTHER" id="PTHR11908:SF132">
    <property type="entry name" value="ALDEHYDE OXIDASE 1-RELATED"/>
    <property type="match status" value="1"/>
</dbReference>
<dbReference type="InterPro" id="IPR037165">
    <property type="entry name" value="AldOxase/xan_DH_Mopterin-bd_sf"/>
</dbReference>
<dbReference type="SUPFAM" id="SSF56003">
    <property type="entry name" value="Molybdenum cofactor-binding domain"/>
    <property type="match status" value="1"/>
</dbReference>
<dbReference type="InterPro" id="IPR008274">
    <property type="entry name" value="AldOxase/xan_DH_MoCoBD1"/>
</dbReference>
<evidence type="ECO:0000256" key="1">
    <source>
        <dbReference type="ARBA" id="ARBA00022505"/>
    </source>
</evidence>
<reference evidence="4 5" key="1">
    <citation type="submission" date="2019-10" db="EMBL/GenBank/DDBJ databases">
        <title>Whole genome shotgun sequence of Acrocarpospora macrocephala NBRC 16266.</title>
        <authorList>
            <person name="Ichikawa N."/>
            <person name="Kimura A."/>
            <person name="Kitahashi Y."/>
            <person name="Komaki H."/>
            <person name="Oguchi A."/>
        </authorList>
    </citation>
    <scope>NUCLEOTIDE SEQUENCE [LARGE SCALE GENOMIC DNA]</scope>
    <source>
        <strain evidence="4 5">NBRC 16266</strain>
    </source>
</reference>
<sequence>MTYVGASIPGRNNRRSAAGAATYVDDIRPDGCLVMAVVRSPHAHARIRSVDTSAGHDLDGVALVLTGEELRDAGIAIHPSGTNVNFTPRTAVRHVLAVDKVRYVGEPVAAVVARDYVTARAAAQAVLVAYETLPALGDARAALKPGAVLVEESWPDNVMVDYPIARGDADAVLAATPPSGRTSGTLVCNRVAATPLEGRGIIADYNPYDETMTCWASTQAPHVLRALLSAALSFPEGNLRVIQPQVGGAFGGKIPMFPEDVITAYASRRLGRPVKWIEQRDEYLSAGGHSRDMRCDYEVAFEPDGRITALKAGLLADVGAQSTFLGWLMAIVSAACMPGSYVVDHVSIRLRAVVSNRGPWQAYRGYGKEVAAFFMERILDDVARAAGLGRDAVRTRNFISPSHFPFVQPSGWVTDSGDYQGTLEAVQELIGWDDFPARQAAARADGRYLGIGIGHELTPEGSSRPDALLNGTDSATVKMTPRGDVTVLTGVTSPGSGNETGIAQIVAECLGADLDRVRVLQGDTQSAPHGNGNYSSRSLTFGGSSARLAALVIREKLEIVAGRMLNADRADLEVTGHRIRSRASGQSVTFDEVAAEIYRKPHGRHMAGIDPALEATRAFKIDNVYHRKDEDGRYNQYPTWSFSTGACIVEVTPETGDVRIEKFALVHDCGVVVNPLLAEAQLHGAIMQGIGASLYEEIVYDDDAIPQTPTLREYTLPGIRESVDIVLGHRSTPSPFTFMGMKGVGESGISAPGPAIASAIDDALADFGVRMTTMPFTPARVWAAIQTARSAGRGE</sequence>
<dbReference type="Pfam" id="PF02738">
    <property type="entry name" value="MoCoBD_1"/>
    <property type="match status" value="1"/>
</dbReference>
<dbReference type="AlphaFoldDB" id="A0A5M3WT08"/>
<dbReference type="InterPro" id="IPR016208">
    <property type="entry name" value="Ald_Oxase/xanthine_DH-like"/>
</dbReference>
<evidence type="ECO:0000256" key="2">
    <source>
        <dbReference type="ARBA" id="ARBA00023002"/>
    </source>
</evidence>
<protein>
    <submittedName>
        <fullName evidence="4">Aldehyde dehydrogenase</fullName>
    </submittedName>
</protein>
<dbReference type="InterPro" id="IPR046867">
    <property type="entry name" value="AldOxase/xan_DH_MoCoBD2"/>
</dbReference>
<keyword evidence="5" id="KW-1185">Reference proteome</keyword>
<evidence type="ECO:0000259" key="3">
    <source>
        <dbReference type="SMART" id="SM01008"/>
    </source>
</evidence>
<name>A0A5M3WT08_9ACTN</name>
<dbReference type="Proteomes" id="UP000331127">
    <property type="component" value="Unassembled WGS sequence"/>
</dbReference>
<dbReference type="SMART" id="SM01008">
    <property type="entry name" value="Ald_Xan_dh_C"/>
    <property type="match status" value="1"/>
</dbReference>
<organism evidence="4 5">
    <name type="scientific">Acrocarpospora macrocephala</name>
    <dbReference type="NCBI Taxonomy" id="150177"/>
    <lineage>
        <taxon>Bacteria</taxon>
        <taxon>Bacillati</taxon>
        <taxon>Actinomycetota</taxon>
        <taxon>Actinomycetes</taxon>
        <taxon>Streptosporangiales</taxon>
        <taxon>Streptosporangiaceae</taxon>
        <taxon>Acrocarpospora</taxon>
    </lineage>
</organism>
<evidence type="ECO:0000313" key="4">
    <source>
        <dbReference type="EMBL" id="GES12495.1"/>
    </source>
</evidence>
<dbReference type="OrthoDB" id="9758509at2"/>
<dbReference type="RefSeq" id="WP_155357805.1">
    <property type="nucleotide sequence ID" value="NZ_BAAAHL010000021.1"/>
</dbReference>
<proteinExistence type="predicted"/>
<accession>A0A5M3WT08</accession>
<dbReference type="Gene3D" id="3.90.1170.50">
    <property type="entry name" value="Aldehyde oxidase/xanthine dehydrogenase, a/b hammerhead"/>
    <property type="match status" value="1"/>
</dbReference>
<feature type="domain" description="Aldehyde oxidase/xanthine dehydrogenase a/b hammerhead" evidence="3">
    <location>
        <begin position="18"/>
        <end position="134"/>
    </location>
</feature>